<comment type="similarity">
    <text evidence="1">Belongs to the asp23 family.</text>
</comment>
<protein>
    <recommendedName>
        <fullName evidence="4">Asp23/Gls24 family envelope stress response protein</fullName>
    </recommendedName>
</protein>
<name>A0A366Y207_9BACI</name>
<dbReference type="PANTHER" id="PTHR34297:SF1">
    <property type="entry name" value="ASP23_GLS24 FAMILY ENVELOPE STRESS RESPONSE PROTEIN"/>
    <property type="match status" value="1"/>
</dbReference>
<keyword evidence="3" id="KW-1185">Reference proteome</keyword>
<dbReference type="PANTHER" id="PTHR34297">
    <property type="entry name" value="HYPOTHETICAL CYTOSOLIC PROTEIN-RELATED"/>
    <property type="match status" value="1"/>
</dbReference>
<evidence type="ECO:0008006" key="4">
    <source>
        <dbReference type="Google" id="ProtNLM"/>
    </source>
</evidence>
<reference evidence="2 3" key="1">
    <citation type="submission" date="2018-07" db="EMBL/GenBank/DDBJ databases">
        <title>Lottiidibacillus patelloidae gen. nov., sp. nov., isolated from the intestinal tract of a marine limpet and the reclassification of B. taeanensis BH030017T, B. algicola KMM 3737T and B. hwajinpoensis SW-72T as genus Lottiidibacillus.</title>
        <authorList>
            <person name="Liu R."/>
            <person name="Huang Z."/>
        </authorList>
    </citation>
    <scope>NUCLEOTIDE SEQUENCE [LARGE SCALE GENOMIC DNA]</scope>
    <source>
        <strain evidence="2 3">BH030017</strain>
    </source>
</reference>
<dbReference type="AlphaFoldDB" id="A0A366Y207"/>
<comment type="caution">
    <text evidence="2">The sequence shown here is derived from an EMBL/GenBank/DDBJ whole genome shotgun (WGS) entry which is preliminary data.</text>
</comment>
<dbReference type="OrthoDB" id="2886526at2"/>
<evidence type="ECO:0000256" key="1">
    <source>
        <dbReference type="ARBA" id="ARBA00005721"/>
    </source>
</evidence>
<accession>A0A366Y207</accession>
<gene>
    <name evidence="2" type="ORF">DS031_06625</name>
</gene>
<dbReference type="Pfam" id="PF03780">
    <property type="entry name" value="Asp23"/>
    <property type="match status" value="1"/>
</dbReference>
<dbReference type="EMBL" id="QOCW01000005">
    <property type="protein sequence ID" value="RBW70241.1"/>
    <property type="molecule type" value="Genomic_DNA"/>
</dbReference>
<evidence type="ECO:0000313" key="2">
    <source>
        <dbReference type="EMBL" id="RBW70241.1"/>
    </source>
</evidence>
<dbReference type="Proteomes" id="UP000253314">
    <property type="component" value="Unassembled WGS sequence"/>
</dbReference>
<evidence type="ECO:0000313" key="3">
    <source>
        <dbReference type="Proteomes" id="UP000253314"/>
    </source>
</evidence>
<dbReference type="InterPro" id="IPR005531">
    <property type="entry name" value="Asp23"/>
</dbReference>
<proteinExistence type="inferred from homology"/>
<sequence>MKFHLSPAYNTVKGGSAAAWKSGGEFMVVKHLLNDSIQITDYVIALIAAEVIKEIPAIQLASGNFREEIMNAVHKKYAAKGIYVSTASSYVDIKVRTAIQYGENIAEVSYALQKFIKKQVEKITGLQVKKIDIFVEKVFFE</sequence>
<organism evidence="2 3">
    <name type="scientific">Bacillus taeanensis</name>
    <dbReference type="NCBI Taxonomy" id="273032"/>
    <lineage>
        <taxon>Bacteria</taxon>
        <taxon>Bacillati</taxon>
        <taxon>Bacillota</taxon>
        <taxon>Bacilli</taxon>
        <taxon>Bacillales</taxon>
        <taxon>Bacillaceae</taxon>
        <taxon>Bacillus</taxon>
    </lineage>
</organism>